<evidence type="ECO:0000313" key="4">
    <source>
        <dbReference type="EMBL" id="WEK20094.1"/>
    </source>
</evidence>
<dbReference type="GO" id="GO:0016757">
    <property type="term" value="F:glycosyltransferase activity"/>
    <property type="evidence" value="ECO:0007669"/>
    <property type="project" value="InterPro"/>
</dbReference>
<dbReference type="EMBL" id="CP119313">
    <property type="protein sequence ID" value="WEK20094.1"/>
    <property type="molecule type" value="Genomic_DNA"/>
</dbReference>
<dbReference type="PANTHER" id="PTHR46401">
    <property type="entry name" value="GLYCOSYLTRANSFERASE WBBK-RELATED"/>
    <property type="match status" value="1"/>
</dbReference>
<dbReference type="PANTHER" id="PTHR46401:SF2">
    <property type="entry name" value="GLYCOSYLTRANSFERASE WBBK-RELATED"/>
    <property type="match status" value="1"/>
</dbReference>
<protein>
    <submittedName>
        <fullName evidence="4">Glycosyltransferase family 1 protein</fullName>
    </submittedName>
</protein>
<dbReference type="Gene3D" id="3.40.50.2000">
    <property type="entry name" value="Glycogen Phosphorylase B"/>
    <property type="match status" value="2"/>
</dbReference>
<organism evidence="4 5">
    <name type="scientific">Candidatus Pedobacter colombiensis</name>
    <dbReference type="NCBI Taxonomy" id="3121371"/>
    <lineage>
        <taxon>Bacteria</taxon>
        <taxon>Pseudomonadati</taxon>
        <taxon>Bacteroidota</taxon>
        <taxon>Sphingobacteriia</taxon>
        <taxon>Sphingobacteriales</taxon>
        <taxon>Sphingobacteriaceae</taxon>
        <taxon>Pedobacter</taxon>
    </lineage>
</organism>
<evidence type="ECO:0000259" key="2">
    <source>
        <dbReference type="Pfam" id="PF00534"/>
    </source>
</evidence>
<dbReference type="InterPro" id="IPR028098">
    <property type="entry name" value="Glyco_trans_4-like_N"/>
</dbReference>
<dbReference type="Pfam" id="PF13439">
    <property type="entry name" value="Glyco_transf_4"/>
    <property type="match status" value="1"/>
</dbReference>
<evidence type="ECO:0000256" key="1">
    <source>
        <dbReference type="ARBA" id="ARBA00022679"/>
    </source>
</evidence>
<name>A0AAJ5W8X8_9SPHI</name>
<dbReference type="AlphaFoldDB" id="A0AAJ5W8X8"/>
<proteinExistence type="predicted"/>
<evidence type="ECO:0000313" key="5">
    <source>
        <dbReference type="Proteomes" id="UP001214530"/>
    </source>
</evidence>
<reference evidence="4" key="1">
    <citation type="submission" date="2023-03" db="EMBL/GenBank/DDBJ databases">
        <title>Andean soil-derived lignocellulolytic bacterial consortium as a source of novel taxa and putative plastic-active enzymes.</title>
        <authorList>
            <person name="Diaz-Garcia L."/>
            <person name="Chuvochina M."/>
            <person name="Feuerriegel G."/>
            <person name="Bunk B."/>
            <person name="Sproer C."/>
            <person name="Streit W.R."/>
            <person name="Rodriguez L.M."/>
            <person name="Overmann J."/>
            <person name="Jimenez D.J."/>
        </authorList>
    </citation>
    <scope>NUCLEOTIDE SEQUENCE</scope>
    <source>
        <strain evidence="4">MAG 3858</strain>
    </source>
</reference>
<dbReference type="GO" id="GO:0009103">
    <property type="term" value="P:lipopolysaccharide biosynthetic process"/>
    <property type="evidence" value="ECO:0007669"/>
    <property type="project" value="TreeGrafter"/>
</dbReference>
<dbReference type="Proteomes" id="UP001214530">
    <property type="component" value="Chromosome"/>
</dbReference>
<dbReference type="SUPFAM" id="SSF53756">
    <property type="entry name" value="UDP-Glycosyltransferase/glycogen phosphorylase"/>
    <property type="match status" value="1"/>
</dbReference>
<keyword evidence="1" id="KW-0808">Transferase</keyword>
<feature type="domain" description="Glycosyltransferase subfamily 4-like N-terminal" evidence="3">
    <location>
        <begin position="16"/>
        <end position="174"/>
    </location>
</feature>
<dbReference type="InterPro" id="IPR001296">
    <property type="entry name" value="Glyco_trans_1"/>
</dbReference>
<feature type="domain" description="Glycosyl transferase family 1" evidence="2">
    <location>
        <begin position="190"/>
        <end position="346"/>
    </location>
</feature>
<dbReference type="Pfam" id="PF00534">
    <property type="entry name" value="Glycos_transf_1"/>
    <property type="match status" value="1"/>
</dbReference>
<gene>
    <name evidence="4" type="ORF">P0Y49_02885</name>
</gene>
<evidence type="ECO:0000259" key="3">
    <source>
        <dbReference type="Pfam" id="PF13439"/>
    </source>
</evidence>
<dbReference type="CDD" id="cd03809">
    <property type="entry name" value="GT4_MtfB-like"/>
    <property type="match status" value="1"/>
</dbReference>
<accession>A0AAJ5W8X8</accession>
<sequence length="376" mass="42902">MNIGFDGKRAANNLTGLGNYSRSLIAHLAKYFPQNQYFVYSPKVKNIPQINAFTNTKGIYLKLPTKKRPFWRSLGIKAQLLKDRIDLYHGLSHELPIGIHKTGIPSIVTIHDLIFIKFPENYGVIDRFIYNLKTRYACKHADRIIAISEQTKQDIIQLFKITPDKIDVVYQSCDDSFKLPATEETKKLVKTKYNLPDQYILNVGTIETRKNLISLIKALKNVDESYKLVVIGKKTDYYKLVEKEIQELKLNDRVLFLQNVPFTDLPVIYQMASVFVYPSVYEGFGIPIIEALYTHVPVVAATGSCLEEAGGPDSIYVHPTDHNAMANAINKILAEPHLQAEMKEKGLAYVQKFNNEHISNQMMQLYIKTLADNPPY</sequence>